<sequence>MNYIQNFLIPENNNNQEEEQEETPPLEPEETRERSSTLPPKKNTEPRNSGNNKNLEPHEHYNYYHKTRIKNTNTSISKIRKNTELQHRENRRTENKSKSPISSKISRHQKVRTAPGSRTAQEKPGRPGNGFQEQEHPQQEQLERERIQRLREQQRQARIDLPDFTLLTTLPRRRNRPLTAAGPSQTQPIVNPTPRAREELVPHIIHITEEDKQVISAQEILVI</sequence>
<feature type="compositionally biased region" description="Acidic residues" evidence="1">
    <location>
        <begin position="16"/>
        <end position="28"/>
    </location>
</feature>
<organism evidence="2 3">
    <name type="scientific">Diversispora epigaea</name>
    <dbReference type="NCBI Taxonomy" id="1348612"/>
    <lineage>
        <taxon>Eukaryota</taxon>
        <taxon>Fungi</taxon>
        <taxon>Fungi incertae sedis</taxon>
        <taxon>Mucoromycota</taxon>
        <taxon>Glomeromycotina</taxon>
        <taxon>Glomeromycetes</taxon>
        <taxon>Diversisporales</taxon>
        <taxon>Diversisporaceae</taxon>
        <taxon>Diversispora</taxon>
    </lineage>
</organism>
<dbReference type="EMBL" id="PQFF01000042">
    <property type="protein sequence ID" value="RHZ86818.1"/>
    <property type="molecule type" value="Genomic_DNA"/>
</dbReference>
<evidence type="ECO:0000256" key="1">
    <source>
        <dbReference type="SAM" id="MobiDB-lite"/>
    </source>
</evidence>
<gene>
    <name evidence="2" type="ORF">Glove_44g6</name>
</gene>
<keyword evidence="3" id="KW-1185">Reference proteome</keyword>
<dbReference type="AlphaFoldDB" id="A0A397JJ45"/>
<evidence type="ECO:0000313" key="3">
    <source>
        <dbReference type="Proteomes" id="UP000266861"/>
    </source>
</evidence>
<comment type="caution">
    <text evidence="2">The sequence shown here is derived from an EMBL/GenBank/DDBJ whole genome shotgun (WGS) entry which is preliminary data.</text>
</comment>
<reference evidence="2 3" key="1">
    <citation type="submission" date="2018-08" db="EMBL/GenBank/DDBJ databases">
        <title>Genome and evolution of the arbuscular mycorrhizal fungus Diversispora epigaea (formerly Glomus versiforme) and its bacterial endosymbionts.</title>
        <authorList>
            <person name="Sun X."/>
            <person name="Fei Z."/>
            <person name="Harrison M."/>
        </authorList>
    </citation>
    <scope>NUCLEOTIDE SEQUENCE [LARGE SCALE GENOMIC DNA]</scope>
    <source>
        <strain evidence="2 3">IT104</strain>
    </source>
</reference>
<protein>
    <submittedName>
        <fullName evidence="2">Uncharacterized protein</fullName>
    </submittedName>
</protein>
<proteinExistence type="predicted"/>
<accession>A0A397JJ45</accession>
<feature type="region of interest" description="Disordered" evidence="1">
    <location>
        <begin position="1"/>
        <end position="142"/>
    </location>
</feature>
<feature type="compositionally biased region" description="Basic and acidic residues" evidence="1">
    <location>
        <begin position="133"/>
        <end position="142"/>
    </location>
</feature>
<dbReference type="Proteomes" id="UP000266861">
    <property type="component" value="Unassembled WGS sequence"/>
</dbReference>
<name>A0A397JJ45_9GLOM</name>
<feature type="compositionally biased region" description="Basic and acidic residues" evidence="1">
    <location>
        <begin position="81"/>
        <end position="97"/>
    </location>
</feature>
<feature type="region of interest" description="Disordered" evidence="1">
    <location>
        <begin position="172"/>
        <end position="191"/>
    </location>
</feature>
<evidence type="ECO:0000313" key="2">
    <source>
        <dbReference type="EMBL" id="RHZ86818.1"/>
    </source>
</evidence>